<comment type="caution">
    <text evidence="4">The sequence shown here is derived from an EMBL/GenBank/DDBJ whole genome shotgun (WGS) entry which is preliminary data.</text>
</comment>
<accession>A0ABP5WTZ9</accession>
<dbReference type="PRINTS" id="PR01438">
    <property type="entry name" value="UNVRSLSTRESS"/>
</dbReference>
<feature type="domain" description="UspA" evidence="3">
    <location>
        <begin position="17"/>
        <end position="149"/>
    </location>
</feature>
<evidence type="ECO:0000313" key="5">
    <source>
        <dbReference type="Proteomes" id="UP001501638"/>
    </source>
</evidence>
<dbReference type="InterPro" id="IPR006016">
    <property type="entry name" value="UspA"/>
</dbReference>
<organism evidence="4 5">
    <name type="scientific">Streptomyces macrosporus</name>
    <dbReference type="NCBI Taxonomy" id="44032"/>
    <lineage>
        <taxon>Bacteria</taxon>
        <taxon>Bacillati</taxon>
        <taxon>Actinomycetota</taxon>
        <taxon>Actinomycetes</taxon>
        <taxon>Kitasatosporales</taxon>
        <taxon>Streptomycetaceae</taxon>
        <taxon>Streptomyces</taxon>
    </lineage>
</organism>
<gene>
    <name evidence="4" type="ORF">GCM10010405_19470</name>
</gene>
<dbReference type="PANTHER" id="PTHR46553">
    <property type="entry name" value="ADENINE NUCLEOTIDE ALPHA HYDROLASES-LIKE SUPERFAMILY PROTEIN"/>
    <property type="match status" value="1"/>
</dbReference>
<feature type="domain" description="UspA" evidence="3">
    <location>
        <begin position="163"/>
        <end position="303"/>
    </location>
</feature>
<dbReference type="Pfam" id="PF00582">
    <property type="entry name" value="Usp"/>
    <property type="match status" value="2"/>
</dbReference>
<evidence type="ECO:0000313" key="4">
    <source>
        <dbReference type="EMBL" id="GAA2436408.1"/>
    </source>
</evidence>
<evidence type="ECO:0000256" key="2">
    <source>
        <dbReference type="SAM" id="MobiDB-lite"/>
    </source>
</evidence>
<name>A0ABP5WTZ9_9ACTN</name>
<feature type="region of interest" description="Disordered" evidence="2">
    <location>
        <begin position="1"/>
        <end position="42"/>
    </location>
</feature>
<dbReference type="EMBL" id="BAAASZ010000017">
    <property type="protein sequence ID" value="GAA2436408.1"/>
    <property type="molecule type" value="Genomic_DNA"/>
</dbReference>
<reference evidence="5" key="1">
    <citation type="journal article" date="2019" name="Int. J. Syst. Evol. Microbiol.">
        <title>The Global Catalogue of Microorganisms (GCM) 10K type strain sequencing project: providing services to taxonomists for standard genome sequencing and annotation.</title>
        <authorList>
            <consortium name="The Broad Institute Genomics Platform"/>
            <consortium name="The Broad Institute Genome Sequencing Center for Infectious Disease"/>
            <person name="Wu L."/>
            <person name="Ma J."/>
        </authorList>
    </citation>
    <scope>NUCLEOTIDE SEQUENCE [LARGE SCALE GENOMIC DNA]</scope>
    <source>
        <strain evidence="5">JCM 6305</strain>
    </source>
</reference>
<protein>
    <submittedName>
        <fullName evidence="4">Universal stress protein</fullName>
    </submittedName>
</protein>
<dbReference type="Proteomes" id="UP001501638">
    <property type="component" value="Unassembled WGS sequence"/>
</dbReference>
<evidence type="ECO:0000259" key="3">
    <source>
        <dbReference type="Pfam" id="PF00582"/>
    </source>
</evidence>
<evidence type="ECO:0000256" key="1">
    <source>
        <dbReference type="ARBA" id="ARBA00008791"/>
    </source>
</evidence>
<dbReference type="PANTHER" id="PTHR46553:SF3">
    <property type="entry name" value="ADENINE NUCLEOTIDE ALPHA HYDROLASES-LIKE SUPERFAMILY PROTEIN"/>
    <property type="match status" value="1"/>
</dbReference>
<keyword evidence="5" id="KW-1185">Reference proteome</keyword>
<comment type="similarity">
    <text evidence="1">Belongs to the universal stress protein A family.</text>
</comment>
<dbReference type="Gene3D" id="3.40.50.620">
    <property type="entry name" value="HUPs"/>
    <property type="match status" value="2"/>
</dbReference>
<proteinExistence type="inferred from homology"/>
<dbReference type="InterPro" id="IPR006015">
    <property type="entry name" value="Universal_stress_UspA"/>
</dbReference>
<dbReference type="InterPro" id="IPR014729">
    <property type="entry name" value="Rossmann-like_a/b/a_fold"/>
</dbReference>
<sequence length="312" mass="32162">MDANGTPPPAEREPRGHVAVGVDGSPRSEAALREAAPQARRRAVPLEVVHGRPWSRLGGTGRGFGPPSREDAQALADAAADRARELEPGLTVLAGVSEEDAAEALVEVSGRAALTVVGSRGLGGFAGLLLGSVSLRVAAHAAGPLLLVRGGPEPEGGGAVHGTVVVGVESDADADAVELAFEEAAARHAELAALHAWIYHHLSPPGEPLVPSSPLEEDIARIARTEAAVAEGVVAPFREKYPRVRARVRTVNGSAQHVLIEASRAADLVVLAAHRGRGRLAMRLGPVVHALIHHAHCPVLMVPVPGKGGART</sequence>
<dbReference type="SUPFAM" id="SSF52402">
    <property type="entry name" value="Adenine nucleotide alpha hydrolases-like"/>
    <property type="match status" value="2"/>
</dbReference>
<dbReference type="RefSeq" id="WP_344321752.1">
    <property type="nucleotide sequence ID" value="NZ_BAAASZ010000017.1"/>
</dbReference>